<name>A0A8X6Q0Q6_NEPPI</name>
<comment type="caution">
    <text evidence="1">The sequence shown here is derived from an EMBL/GenBank/DDBJ whole genome shotgun (WGS) entry which is preliminary data.</text>
</comment>
<keyword evidence="2" id="KW-1185">Reference proteome</keyword>
<dbReference type="AlphaFoldDB" id="A0A8X6Q0Q6"/>
<gene>
    <name evidence="1" type="ORF">NPIL_367521</name>
</gene>
<dbReference type="EMBL" id="BMAW01076134">
    <property type="protein sequence ID" value="GFU00066.1"/>
    <property type="molecule type" value="Genomic_DNA"/>
</dbReference>
<protein>
    <submittedName>
        <fullName evidence="1">Uncharacterized protein</fullName>
    </submittedName>
</protein>
<dbReference type="OrthoDB" id="8064578at2759"/>
<evidence type="ECO:0000313" key="2">
    <source>
        <dbReference type="Proteomes" id="UP000887013"/>
    </source>
</evidence>
<accession>A0A8X6Q0Q6</accession>
<sequence length="117" mass="13455">MPPDGSVCNYAPERPRNLRICKKGRPRKEYGQVSIITVCFEASPSVREAVVGPNKTAWKNIVKEEHDALIIENAWTLVLRPKHKKNLYRCMITGGRYQHEQPILEEIMYCCSLKSLL</sequence>
<organism evidence="1 2">
    <name type="scientific">Nephila pilipes</name>
    <name type="common">Giant wood spider</name>
    <name type="synonym">Nephila maculata</name>
    <dbReference type="NCBI Taxonomy" id="299642"/>
    <lineage>
        <taxon>Eukaryota</taxon>
        <taxon>Metazoa</taxon>
        <taxon>Ecdysozoa</taxon>
        <taxon>Arthropoda</taxon>
        <taxon>Chelicerata</taxon>
        <taxon>Arachnida</taxon>
        <taxon>Araneae</taxon>
        <taxon>Araneomorphae</taxon>
        <taxon>Entelegynae</taxon>
        <taxon>Araneoidea</taxon>
        <taxon>Nephilidae</taxon>
        <taxon>Nephila</taxon>
    </lineage>
</organism>
<evidence type="ECO:0000313" key="1">
    <source>
        <dbReference type="EMBL" id="GFU00066.1"/>
    </source>
</evidence>
<dbReference type="Proteomes" id="UP000887013">
    <property type="component" value="Unassembled WGS sequence"/>
</dbReference>
<proteinExistence type="predicted"/>
<reference evidence="1" key="1">
    <citation type="submission" date="2020-08" db="EMBL/GenBank/DDBJ databases">
        <title>Multicomponent nature underlies the extraordinary mechanical properties of spider dragline silk.</title>
        <authorList>
            <person name="Kono N."/>
            <person name="Nakamura H."/>
            <person name="Mori M."/>
            <person name="Yoshida Y."/>
            <person name="Ohtoshi R."/>
            <person name="Malay A.D."/>
            <person name="Moran D.A.P."/>
            <person name="Tomita M."/>
            <person name="Numata K."/>
            <person name="Arakawa K."/>
        </authorList>
    </citation>
    <scope>NUCLEOTIDE SEQUENCE</scope>
</reference>